<keyword evidence="2" id="KW-0472">Membrane</keyword>
<protein>
    <submittedName>
        <fullName evidence="4">Protein-disulfide isomerase</fullName>
    </submittedName>
</protein>
<evidence type="ECO:0000313" key="4">
    <source>
        <dbReference type="EMBL" id="SDS75274.1"/>
    </source>
</evidence>
<organism evidence="4 5">
    <name type="scientific">Friedmanniella luteola</name>
    <dbReference type="NCBI Taxonomy" id="546871"/>
    <lineage>
        <taxon>Bacteria</taxon>
        <taxon>Bacillati</taxon>
        <taxon>Actinomycetota</taxon>
        <taxon>Actinomycetes</taxon>
        <taxon>Propionibacteriales</taxon>
        <taxon>Nocardioidaceae</taxon>
        <taxon>Friedmanniella</taxon>
    </lineage>
</organism>
<feature type="compositionally biased region" description="Basic and acidic residues" evidence="1">
    <location>
        <begin position="20"/>
        <end position="30"/>
    </location>
</feature>
<evidence type="ECO:0000256" key="2">
    <source>
        <dbReference type="SAM" id="Phobius"/>
    </source>
</evidence>
<name>A0A1H1URR7_9ACTN</name>
<proteinExistence type="predicted"/>
<dbReference type="AlphaFoldDB" id="A0A1H1URR7"/>
<keyword evidence="2" id="KW-0812">Transmembrane</keyword>
<evidence type="ECO:0000313" key="5">
    <source>
        <dbReference type="Proteomes" id="UP000199092"/>
    </source>
</evidence>
<evidence type="ECO:0000256" key="1">
    <source>
        <dbReference type="SAM" id="MobiDB-lite"/>
    </source>
</evidence>
<dbReference type="OrthoDB" id="117402at2"/>
<accession>A0A1H1URR7</accession>
<sequence>MSSRTPGRPGPRATRSAQEASRRAAEQAAQRRRDRNRLVLVVAVLVVALVGGGLGLQAWRTGRGPSAVPAGTYTDAPQPLTDGQPIRFGSASAPVELTVYEDFHCPHCADFEEEFGPVLDAARDAGQVRLAVWPMSFIDAGSGRAAAGMACATEAGFGERYYRGLFANAQLGWSEDQLLQLGALSTATVPAGFTACVRDGEQVGWADAVDAAAETAGVTGTPTLFLDGAPLPLQGLTPESLRNMIEAKS</sequence>
<feature type="compositionally biased region" description="Low complexity" evidence="1">
    <location>
        <begin position="1"/>
        <end position="19"/>
    </location>
</feature>
<feature type="transmembrane region" description="Helical" evidence="2">
    <location>
        <begin position="38"/>
        <end position="59"/>
    </location>
</feature>
<reference evidence="4 5" key="1">
    <citation type="submission" date="2016-10" db="EMBL/GenBank/DDBJ databases">
        <authorList>
            <person name="de Groot N.N."/>
        </authorList>
    </citation>
    <scope>NUCLEOTIDE SEQUENCE [LARGE SCALE GENOMIC DNA]</scope>
    <source>
        <strain evidence="4 5">DSM 21741</strain>
    </source>
</reference>
<dbReference type="STRING" id="546871.SAMN04488543_2315"/>
<dbReference type="InterPro" id="IPR012336">
    <property type="entry name" value="Thioredoxin-like_fold"/>
</dbReference>
<feature type="domain" description="Thioredoxin-like fold" evidence="3">
    <location>
        <begin position="83"/>
        <end position="246"/>
    </location>
</feature>
<dbReference type="SUPFAM" id="SSF52833">
    <property type="entry name" value="Thioredoxin-like"/>
    <property type="match status" value="1"/>
</dbReference>
<dbReference type="Pfam" id="PF13462">
    <property type="entry name" value="Thioredoxin_4"/>
    <property type="match status" value="1"/>
</dbReference>
<dbReference type="CDD" id="cd02972">
    <property type="entry name" value="DsbA_family"/>
    <property type="match status" value="1"/>
</dbReference>
<dbReference type="InterPro" id="IPR036249">
    <property type="entry name" value="Thioredoxin-like_sf"/>
</dbReference>
<keyword evidence="4" id="KW-0413">Isomerase</keyword>
<keyword evidence="5" id="KW-1185">Reference proteome</keyword>
<dbReference type="RefSeq" id="WP_091413034.1">
    <property type="nucleotide sequence ID" value="NZ_LT629749.1"/>
</dbReference>
<dbReference type="GO" id="GO:0016853">
    <property type="term" value="F:isomerase activity"/>
    <property type="evidence" value="ECO:0007669"/>
    <property type="project" value="UniProtKB-KW"/>
</dbReference>
<keyword evidence="2" id="KW-1133">Transmembrane helix</keyword>
<dbReference type="Proteomes" id="UP000199092">
    <property type="component" value="Chromosome I"/>
</dbReference>
<gene>
    <name evidence="4" type="ORF">SAMN04488543_2315</name>
</gene>
<dbReference type="EMBL" id="LT629749">
    <property type="protein sequence ID" value="SDS75274.1"/>
    <property type="molecule type" value="Genomic_DNA"/>
</dbReference>
<evidence type="ECO:0000259" key="3">
    <source>
        <dbReference type="Pfam" id="PF13462"/>
    </source>
</evidence>
<dbReference type="Gene3D" id="3.40.30.10">
    <property type="entry name" value="Glutaredoxin"/>
    <property type="match status" value="1"/>
</dbReference>
<feature type="region of interest" description="Disordered" evidence="1">
    <location>
        <begin position="1"/>
        <end position="30"/>
    </location>
</feature>